<accession>A0ABQ9WLW1</accession>
<proteinExistence type="predicted"/>
<evidence type="ECO:0000313" key="2">
    <source>
        <dbReference type="EMBL" id="KAK2940308.1"/>
    </source>
</evidence>
<dbReference type="Proteomes" id="UP001281761">
    <property type="component" value="Unassembled WGS sequence"/>
</dbReference>
<gene>
    <name evidence="2" type="ORF">BLNAU_24781</name>
</gene>
<keyword evidence="3" id="KW-1185">Reference proteome</keyword>
<evidence type="ECO:0000256" key="1">
    <source>
        <dbReference type="SAM" id="SignalP"/>
    </source>
</evidence>
<protein>
    <submittedName>
        <fullName evidence="2">Uncharacterized protein</fullName>
    </submittedName>
</protein>
<organism evidence="2 3">
    <name type="scientific">Blattamonas nauphoetae</name>
    <dbReference type="NCBI Taxonomy" id="2049346"/>
    <lineage>
        <taxon>Eukaryota</taxon>
        <taxon>Metamonada</taxon>
        <taxon>Preaxostyla</taxon>
        <taxon>Oxymonadida</taxon>
        <taxon>Blattamonas</taxon>
    </lineage>
</organism>
<dbReference type="EMBL" id="JARBJD010000694">
    <property type="protein sequence ID" value="KAK2940308.1"/>
    <property type="molecule type" value="Genomic_DNA"/>
</dbReference>
<reference evidence="2 3" key="1">
    <citation type="journal article" date="2022" name="bioRxiv">
        <title>Genomics of Preaxostyla Flagellates Illuminates Evolutionary Transitions and the Path Towards Mitochondrial Loss.</title>
        <authorList>
            <person name="Novak L.V.F."/>
            <person name="Treitli S.C."/>
            <person name="Pyrih J."/>
            <person name="Halakuc P."/>
            <person name="Pipaliya S.V."/>
            <person name="Vacek V."/>
            <person name="Brzon O."/>
            <person name="Soukal P."/>
            <person name="Eme L."/>
            <person name="Dacks J.B."/>
            <person name="Karnkowska A."/>
            <person name="Elias M."/>
            <person name="Hampl V."/>
        </authorList>
    </citation>
    <scope>NUCLEOTIDE SEQUENCE [LARGE SCALE GENOMIC DNA]</scope>
    <source>
        <strain evidence="2">NAU3</strain>
        <tissue evidence="2">Gut</tissue>
    </source>
</reference>
<name>A0ABQ9WLW1_9EUKA</name>
<feature type="chain" id="PRO_5046777775" evidence="1">
    <location>
        <begin position="20"/>
        <end position="364"/>
    </location>
</feature>
<evidence type="ECO:0000313" key="3">
    <source>
        <dbReference type="Proteomes" id="UP001281761"/>
    </source>
</evidence>
<keyword evidence="1" id="KW-0732">Signal</keyword>
<comment type="caution">
    <text evidence="2">The sequence shown here is derived from an EMBL/GenBank/DDBJ whole genome shotgun (WGS) entry which is preliminary data.</text>
</comment>
<feature type="signal peptide" evidence="1">
    <location>
        <begin position="1"/>
        <end position="19"/>
    </location>
</feature>
<sequence length="364" mass="41172">MWFILALLVETFSFDTVDCTRWNIERTVAKTLKLVVSTDTPATLKHSTDSGRGNQLRISTNHLIDFILTELGQACTVTSTAIRRFVGQNRPKQGCHPLTLLVIALTAAPPSHHLRILTINVEFFSNCEKTVEFNAPFVKRLLSALPSDAPSDCLLIITLPKFLTSLASFSSLWSSLSACLSDSTSPSRNALSLLTTIEAGKPEKHVLNVQSKDGPTITRSFCRTCTSTHIPSTSPCLAVMRKAQPETDLRKARRSRLRRGCWRSSSGILSTRSHKALTRPHSQMGRHWHLMSAEMEKPMRPLEEKRMWCRFWMCCMCSESSFYHNGNDDRSSRYLTSFRKKGYLYIDLEVGYHQELYHVPFVAV</sequence>